<organism evidence="3 4">
    <name type="scientific">Azospirillum brasilense</name>
    <dbReference type="NCBI Taxonomy" id="192"/>
    <lineage>
        <taxon>Bacteria</taxon>
        <taxon>Pseudomonadati</taxon>
        <taxon>Pseudomonadota</taxon>
        <taxon>Alphaproteobacteria</taxon>
        <taxon>Rhodospirillales</taxon>
        <taxon>Azospirillaceae</taxon>
        <taxon>Azospirillum</taxon>
    </lineage>
</organism>
<feature type="compositionally biased region" description="Pro residues" evidence="1">
    <location>
        <begin position="61"/>
        <end position="72"/>
    </location>
</feature>
<geneLocation type="plasmid" evidence="3">
    <name>p1</name>
</geneLocation>
<dbReference type="AlphaFoldDB" id="A0A4D8R232"/>
<keyword evidence="2" id="KW-0732">Signal</keyword>
<dbReference type="Proteomes" id="UP000298693">
    <property type="component" value="Plasmid p1"/>
</dbReference>
<sequence>MGNRVRRLGLAAATGACLLAGAAAAQTAPQAAIPQAATSGPLRLVPNPVASPAPSSTVEQPPAPPVPVPPQPSSAATVVRPGQPAANPASIPQPAASADPAQIHPPTPRPQPTDGVAAVRAFYDALGQADAARANTYVIPEKRGSGAYDIASMNRFYGNMSVPVRLLAAEPVGRDTVRVRYHYVYVNGRACDGAAEVALAERDGLALIERIKALNGC</sequence>
<dbReference type="RefSeq" id="WP_137141542.1">
    <property type="nucleotide sequence ID" value="NZ_CP032346.1"/>
</dbReference>
<protein>
    <submittedName>
        <fullName evidence="3">Uncharacterized protein</fullName>
    </submittedName>
</protein>
<feature type="region of interest" description="Disordered" evidence="1">
    <location>
        <begin position="44"/>
        <end position="114"/>
    </location>
</feature>
<evidence type="ECO:0000256" key="1">
    <source>
        <dbReference type="SAM" id="MobiDB-lite"/>
    </source>
</evidence>
<accession>A0A4D8R232</accession>
<dbReference type="EMBL" id="CP032346">
    <property type="protein sequence ID" value="QCO17435.1"/>
    <property type="molecule type" value="Genomic_DNA"/>
</dbReference>
<feature type="compositionally biased region" description="Low complexity" evidence="1">
    <location>
        <begin position="45"/>
        <end position="56"/>
    </location>
</feature>
<proteinExistence type="predicted"/>
<evidence type="ECO:0000313" key="4">
    <source>
        <dbReference type="Proteomes" id="UP000298693"/>
    </source>
</evidence>
<keyword evidence="3" id="KW-0614">Plasmid</keyword>
<evidence type="ECO:0000256" key="2">
    <source>
        <dbReference type="SAM" id="SignalP"/>
    </source>
</evidence>
<name>A0A4D8R232_AZOBR</name>
<evidence type="ECO:0000313" key="3">
    <source>
        <dbReference type="EMBL" id="QCO17435.1"/>
    </source>
</evidence>
<gene>
    <name evidence="3" type="ORF">D3869_19630</name>
</gene>
<feature type="signal peptide" evidence="2">
    <location>
        <begin position="1"/>
        <end position="25"/>
    </location>
</feature>
<reference evidence="3 4" key="1">
    <citation type="submission" date="2018-09" db="EMBL/GenBank/DDBJ databases">
        <title>Whole genome based analysis of evolution and adaptive divergence in Indian and Brazilian strains of Azospirillum brasilense.</title>
        <authorList>
            <person name="Singh C."/>
            <person name="Tripathi A.K."/>
        </authorList>
    </citation>
    <scope>NUCLEOTIDE SEQUENCE [LARGE SCALE GENOMIC DNA]</scope>
    <source>
        <strain evidence="3 4">MTCC4039</strain>
        <plasmid evidence="3 4">p1</plasmid>
    </source>
</reference>
<feature type="chain" id="PRO_5020337392" evidence="2">
    <location>
        <begin position="26"/>
        <end position="217"/>
    </location>
</feature>